<organism evidence="2 3">
    <name type="scientific">Candidatus Blautia faecigallinarum</name>
    <dbReference type="NCBI Taxonomy" id="2838488"/>
    <lineage>
        <taxon>Bacteria</taxon>
        <taxon>Bacillati</taxon>
        <taxon>Bacillota</taxon>
        <taxon>Clostridia</taxon>
        <taxon>Lachnospirales</taxon>
        <taxon>Lachnospiraceae</taxon>
        <taxon>Blautia</taxon>
    </lineage>
</organism>
<comment type="caution">
    <text evidence="2">The sequence shown here is derived from an EMBL/GenBank/DDBJ whole genome shotgun (WGS) entry which is preliminary data.</text>
</comment>
<reference evidence="2" key="2">
    <citation type="submission" date="2021-04" db="EMBL/GenBank/DDBJ databases">
        <authorList>
            <person name="Gilroy R."/>
        </authorList>
    </citation>
    <scope>NUCLEOTIDE SEQUENCE</scope>
    <source>
        <strain evidence="2">14324</strain>
    </source>
</reference>
<reference evidence="2" key="1">
    <citation type="journal article" date="2021" name="PeerJ">
        <title>Extensive microbial diversity within the chicken gut microbiome revealed by metagenomics and culture.</title>
        <authorList>
            <person name="Gilroy R."/>
            <person name="Ravi A."/>
            <person name="Getino M."/>
            <person name="Pursley I."/>
            <person name="Horton D.L."/>
            <person name="Alikhan N.F."/>
            <person name="Baker D."/>
            <person name="Gharbi K."/>
            <person name="Hall N."/>
            <person name="Watson M."/>
            <person name="Adriaenssens E.M."/>
            <person name="Foster-Nyarko E."/>
            <person name="Jarju S."/>
            <person name="Secka A."/>
            <person name="Antonio M."/>
            <person name="Oren A."/>
            <person name="Chaudhuri R.R."/>
            <person name="La Ragione R."/>
            <person name="Hildebrand F."/>
            <person name="Pallen M.J."/>
        </authorList>
    </citation>
    <scope>NUCLEOTIDE SEQUENCE</scope>
    <source>
        <strain evidence="2">14324</strain>
    </source>
</reference>
<accession>A0A9D2IUD5</accession>
<name>A0A9D2IUD5_9FIRM</name>
<evidence type="ECO:0000259" key="1">
    <source>
        <dbReference type="Pfam" id="PF00882"/>
    </source>
</evidence>
<dbReference type="Pfam" id="PF00882">
    <property type="entry name" value="Zn_dep_PLPC"/>
    <property type="match status" value="1"/>
</dbReference>
<proteinExistence type="predicted"/>
<dbReference type="EMBL" id="DXBU01000112">
    <property type="protein sequence ID" value="HIZ22772.1"/>
    <property type="molecule type" value="Genomic_DNA"/>
</dbReference>
<dbReference type="Proteomes" id="UP000824041">
    <property type="component" value="Unassembled WGS sequence"/>
</dbReference>
<feature type="domain" description="Phospholipase C/D" evidence="1">
    <location>
        <begin position="10"/>
        <end position="128"/>
    </location>
</feature>
<dbReference type="AlphaFoldDB" id="A0A9D2IUD5"/>
<protein>
    <submittedName>
        <fullName evidence="2">Zinc dependent phospholipase C family protein</fullName>
    </submittedName>
</protein>
<evidence type="ECO:0000313" key="2">
    <source>
        <dbReference type="EMBL" id="HIZ22772.1"/>
    </source>
</evidence>
<gene>
    <name evidence="2" type="ORF">IAA21_08265</name>
</gene>
<sequence>MPTTYAHDLFGKLVYKSIPKEMQKVIRKHGDLYRIGLHGPDILFYHLFDGKVNQLGVEMHKKRAKSFFEKGMEQVRRTGDEALCAYLLGFGCHYLLDTSCHPYINSLDKKGVITHTLLEKEFDRMLMIQTRKNPYFYYPSDCIVPKPEYARVIHRAIPAISAGKIFFSLRMMKFATNAMVYDDGGKKRMLIGLLAHLAGKKRRLEVMDHFMRKEPPADISSILEEVKRKFQEGLGDASVYLKELYLLSKENKPLSFRWNLTYNGTKA</sequence>
<evidence type="ECO:0000313" key="3">
    <source>
        <dbReference type="Proteomes" id="UP000824041"/>
    </source>
</evidence>
<dbReference type="InterPro" id="IPR029002">
    <property type="entry name" value="PLPC/GPLD1"/>
</dbReference>